<dbReference type="Pfam" id="PF11976">
    <property type="entry name" value="Rad60-SLD"/>
    <property type="match status" value="1"/>
</dbReference>
<dbReference type="InterPro" id="IPR000626">
    <property type="entry name" value="Ubiquitin-like_dom"/>
</dbReference>
<dbReference type="PROSITE" id="PS50053">
    <property type="entry name" value="UBIQUITIN_2"/>
    <property type="match status" value="1"/>
</dbReference>
<dbReference type="InterPro" id="IPR029071">
    <property type="entry name" value="Ubiquitin-like_domsf"/>
</dbReference>
<dbReference type="InterPro" id="IPR027267">
    <property type="entry name" value="AH/BAR_dom_sf"/>
</dbReference>
<dbReference type="Gene3D" id="1.20.1270.60">
    <property type="entry name" value="Arfaptin homology (AH) domain/BAR domain"/>
    <property type="match status" value="1"/>
</dbReference>
<accession>A0AAD2JV39</accession>
<feature type="compositionally biased region" description="Acidic residues" evidence="1">
    <location>
        <begin position="807"/>
        <end position="816"/>
    </location>
</feature>
<dbReference type="PANTHER" id="PTHR10562">
    <property type="entry name" value="SMALL UBIQUITIN-RELATED MODIFIER"/>
    <property type="match status" value="1"/>
</dbReference>
<dbReference type="SMART" id="SM00213">
    <property type="entry name" value="UBQ"/>
    <property type="match status" value="1"/>
</dbReference>
<dbReference type="CDD" id="cd16116">
    <property type="entry name" value="Ubl_Smt3_like"/>
    <property type="match status" value="1"/>
</dbReference>
<proteinExistence type="predicted"/>
<evidence type="ECO:0000256" key="1">
    <source>
        <dbReference type="SAM" id="MobiDB-lite"/>
    </source>
</evidence>
<feature type="compositionally biased region" description="Low complexity" evidence="1">
    <location>
        <begin position="631"/>
        <end position="657"/>
    </location>
</feature>
<feature type="domain" description="Ubiquitin-like" evidence="2">
    <location>
        <begin position="940"/>
        <end position="1017"/>
    </location>
</feature>
<sequence length="1022" mass="108874">MVHRPADSRLLSNLLSQEKEYAKHLTTLLDHSNASLASVTAYAAASSPASAHLILAVSAQLASADEALRHYAVAVGRWQEYLKNLKGLEDEVGNIMRDREILVTRLIKASKLSPHPSLSSSSLVLSASQSHTSLPSVNSKLAAAQTELQACEAHLASKEAELDVHRAALVREGLADRCRALAECGQQWSEAGRIGALTAQGGPHPRLPSPVSDVNKPLPGVSGSDVSLAPSQSASQIQLFPEPQQHIYSNAGLPPPSAEGSSSSGIAFPAAHALHDSSAPVLPFAHRTLPRRITEEDLLRTAEENSSEDEPVSPAQLEIVENPRFANNAKVKAGPSRKDSFLRRQSLRSTSTMSVPAPSKSSSGFFGSIRGLFGGRKGGSDVAAASAVPAKRRGKLRELSEEDDARGEVLSEPRPRVLSEGSVRRKGSAVNKTAVLRAEEWVGGQGLMPLPRRAEVEDRGWASDGPSSEVVLVRKKSKKRDRTAVSSVSADGDSVVPPRTHKRRVSLDMTAAGGSPQAIALMPAGSIRKERRASMPVHSAPRAQTDIPSLMSIVEGVAQANREGWAAYNDASTGLSSSAPVPSSSIDVPRSNGQNSRGRTGLPAMTSNLMQIDGLPRAPGSVFATAYPQAPASNSLSNPASAASSPASSIRRPAKSPLRSALRNASPAPVVPPLPAAVAPSFPIIVKAPAPITVTIPVLNLEGSKTVVPVVTADGGDSDDGASISSYETGHETFSDGDEDKSPPLPPNKESATMFDSPINGNGNIEAYGRGSDVSASSTSTQMQGPQRRKSVRVSLQPTFSTTPPAIDDDDDDDAGSEGRHPPWERSATPDMWADSSEEDSEYQTARKLLTRVARKKNKKSRVLSSLVYSISDNEWLLRLLFVECDDVSQIADPPSFLLFHFVLAPSSITRNRFSHLQHTEMAEEDQQGTQEVKSEDAQSTINIKVVSSTGEEVFFKIKRSTKLSKLQGAYANKVGKDVGSIRFLYDGSRISDDDTPATLDMEDNDTIDVMVEQVGGRASRR</sequence>
<dbReference type="EMBL" id="CAVNYO010000037">
    <property type="protein sequence ID" value="CAK5263245.1"/>
    <property type="molecule type" value="Genomic_DNA"/>
</dbReference>
<feature type="region of interest" description="Disordered" evidence="1">
    <location>
        <begin position="631"/>
        <end position="667"/>
    </location>
</feature>
<dbReference type="Proteomes" id="UP001295794">
    <property type="component" value="Unassembled WGS sequence"/>
</dbReference>
<comment type="caution">
    <text evidence="3">The sequence shown here is derived from an EMBL/GenBank/DDBJ whole genome shotgun (WGS) entry which is preliminary data.</text>
</comment>
<evidence type="ECO:0000313" key="3">
    <source>
        <dbReference type="EMBL" id="CAK5263245.1"/>
    </source>
</evidence>
<dbReference type="AlphaFoldDB" id="A0AAD2JV39"/>
<feature type="region of interest" description="Disordered" evidence="1">
    <location>
        <begin position="330"/>
        <end position="361"/>
    </location>
</feature>
<evidence type="ECO:0000313" key="4">
    <source>
        <dbReference type="Proteomes" id="UP001295794"/>
    </source>
</evidence>
<protein>
    <recommendedName>
        <fullName evidence="2">Ubiquitin-like domain-containing protein</fullName>
    </recommendedName>
</protein>
<organism evidence="3 4">
    <name type="scientific">Mycena citricolor</name>
    <dbReference type="NCBI Taxonomy" id="2018698"/>
    <lineage>
        <taxon>Eukaryota</taxon>
        <taxon>Fungi</taxon>
        <taxon>Dikarya</taxon>
        <taxon>Basidiomycota</taxon>
        <taxon>Agaricomycotina</taxon>
        <taxon>Agaricomycetes</taxon>
        <taxon>Agaricomycetidae</taxon>
        <taxon>Agaricales</taxon>
        <taxon>Marasmiineae</taxon>
        <taxon>Mycenaceae</taxon>
        <taxon>Mycena</taxon>
    </lineage>
</organism>
<dbReference type="FunFam" id="3.10.20.90:FF:000202">
    <property type="entry name" value="Small ubiquitin-related modifier I"/>
    <property type="match status" value="1"/>
</dbReference>
<dbReference type="SUPFAM" id="SSF54236">
    <property type="entry name" value="Ubiquitin-like"/>
    <property type="match status" value="1"/>
</dbReference>
<feature type="compositionally biased region" description="Polar residues" evidence="1">
    <location>
        <begin position="347"/>
        <end position="361"/>
    </location>
</feature>
<feature type="region of interest" description="Disordered" evidence="1">
    <location>
        <begin position="712"/>
        <end position="841"/>
    </location>
</feature>
<dbReference type="InterPro" id="IPR022617">
    <property type="entry name" value="Rad60/SUMO-like_dom"/>
</dbReference>
<feature type="compositionally biased region" description="Polar residues" evidence="1">
    <location>
        <begin position="794"/>
        <end position="804"/>
    </location>
</feature>
<reference evidence="3" key="1">
    <citation type="submission" date="2023-11" db="EMBL/GenBank/DDBJ databases">
        <authorList>
            <person name="De Vega J J."/>
            <person name="De Vega J J."/>
        </authorList>
    </citation>
    <scope>NUCLEOTIDE SEQUENCE</scope>
</reference>
<keyword evidence="4" id="KW-1185">Reference proteome</keyword>
<feature type="region of interest" description="Disordered" evidence="1">
    <location>
        <begin position="246"/>
        <end position="265"/>
    </location>
</feature>
<feature type="region of interest" description="Disordered" evidence="1">
    <location>
        <begin position="196"/>
        <end position="235"/>
    </location>
</feature>
<feature type="compositionally biased region" description="Polar residues" evidence="1">
    <location>
        <begin position="774"/>
        <end position="785"/>
    </location>
</feature>
<feature type="compositionally biased region" description="Low complexity" evidence="1">
    <location>
        <begin position="576"/>
        <end position="585"/>
    </location>
</feature>
<evidence type="ECO:0000259" key="2">
    <source>
        <dbReference type="PROSITE" id="PS50053"/>
    </source>
</evidence>
<gene>
    <name evidence="3" type="ORF">MYCIT1_LOCUS2589</name>
</gene>
<dbReference type="Gene3D" id="3.10.20.90">
    <property type="entry name" value="Phosphatidylinositol 3-kinase Catalytic Subunit, Chain A, domain 1"/>
    <property type="match status" value="1"/>
</dbReference>
<feature type="region of interest" description="Disordered" evidence="1">
    <location>
        <begin position="571"/>
        <end position="604"/>
    </location>
</feature>
<feature type="region of interest" description="Disordered" evidence="1">
    <location>
        <begin position="377"/>
        <end position="412"/>
    </location>
</feature>
<name>A0AAD2JV39_9AGAR</name>